<dbReference type="EMBL" id="RPFJ01000014">
    <property type="protein sequence ID" value="RPD95965.1"/>
    <property type="molecule type" value="Genomic_DNA"/>
</dbReference>
<name>A0A3N4NKC3_9FLAO</name>
<feature type="transmembrane region" description="Helical" evidence="1">
    <location>
        <begin position="6"/>
        <end position="23"/>
    </location>
</feature>
<accession>A0A3N4NKC3</accession>
<protein>
    <submittedName>
        <fullName evidence="2">Uncharacterized protein</fullName>
    </submittedName>
</protein>
<comment type="caution">
    <text evidence="2">The sequence shown here is derived from an EMBL/GenBank/DDBJ whole genome shotgun (WGS) entry which is preliminary data.</text>
</comment>
<dbReference type="AlphaFoldDB" id="A0A3N4NKC3"/>
<proteinExistence type="predicted"/>
<keyword evidence="1" id="KW-0472">Membrane</keyword>
<keyword evidence="3" id="KW-1185">Reference proteome</keyword>
<reference evidence="2 3" key="1">
    <citation type="submission" date="2018-11" db="EMBL/GenBank/DDBJ databases">
        <title>Aureibaculum marinum gen. nov., sp. nov., a member of the family Flavobacteriaceae isolated from the Bohai Sea.</title>
        <authorList>
            <person name="Ji X."/>
        </authorList>
    </citation>
    <scope>NUCLEOTIDE SEQUENCE [LARGE SCALE GENOMIC DNA]</scope>
    <source>
        <strain evidence="2 3">BH-SD17</strain>
    </source>
</reference>
<evidence type="ECO:0000256" key="1">
    <source>
        <dbReference type="SAM" id="Phobius"/>
    </source>
</evidence>
<dbReference type="Proteomes" id="UP000270856">
    <property type="component" value="Unassembled WGS sequence"/>
</dbReference>
<keyword evidence="1" id="KW-1133">Transmembrane helix</keyword>
<keyword evidence="1" id="KW-0812">Transmembrane</keyword>
<dbReference type="RefSeq" id="WP_123898314.1">
    <property type="nucleotide sequence ID" value="NZ_RPFJ01000014.1"/>
</dbReference>
<evidence type="ECO:0000313" key="3">
    <source>
        <dbReference type="Proteomes" id="UP000270856"/>
    </source>
</evidence>
<sequence>MKKKWFYFLLVLAVFVGVMYLWRYKQSQIFEKRVPSFATKVINVNLRQIENQLLFDFLANPIVYIKSRKKKDSIKKTNTFLTKGVRIPKNILFYTNSEELKNNWFSSVIYLSNTPKFSAYLLEEKFKKEEVGDFVFYKKDKVILAIKNEQLIIALNFRKPSIEPSIFELLFNNQNFLNKNATELKPIVNSQRDVSFSFGDDFLEAWFSKGTLTIKGRLSSNLFIVNSNDRINKNGIVSYAGKINKNNQLFKQFYADRKDKFNELTHLSLDSIISKWNGKISMNITAIDQKIDTIVSYEYDDDFNKVEKKVIQKQNIPTLALKLGQENTFSLSNYFYRKNAIQVVENDTVFTAIPILKFLTTDTKETFVLKVNQEENSSDVSSVTSKLNFYFNVEKYQKKPLDIPLNKIQKKMVKLVKTTTLEWKENNQFFLEINLKDKNRNFLGQLLKP</sequence>
<dbReference type="OrthoDB" id="637901at2"/>
<gene>
    <name evidence="2" type="ORF">EGM88_10875</name>
</gene>
<evidence type="ECO:0000313" key="2">
    <source>
        <dbReference type="EMBL" id="RPD95965.1"/>
    </source>
</evidence>
<organism evidence="2 3">
    <name type="scientific">Aureibaculum marinum</name>
    <dbReference type="NCBI Taxonomy" id="2487930"/>
    <lineage>
        <taxon>Bacteria</taxon>
        <taxon>Pseudomonadati</taxon>
        <taxon>Bacteroidota</taxon>
        <taxon>Flavobacteriia</taxon>
        <taxon>Flavobacteriales</taxon>
        <taxon>Flavobacteriaceae</taxon>
        <taxon>Aureibaculum</taxon>
    </lineage>
</organism>